<dbReference type="InterPro" id="IPR009072">
    <property type="entry name" value="Histone-fold"/>
</dbReference>
<dbReference type="Pfam" id="PF13086">
    <property type="entry name" value="AAA_11"/>
    <property type="match status" value="1"/>
</dbReference>
<evidence type="ECO:0000313" key="17">
    <source>
        <dbReference type="WBParaSite" id="maker-uti_cns_0001313-snap-gene-0.3-mRNA-1"/>
    </source>
</evidence>
<feature type="region of interest" description="Disordered" evidence="14">
    <location>
        <begin position="1301"/>
        <end position="1322"/>
    </location>
</feature>
<feature type="compositionally biased region" description="Basic and acidic residues" evidence="14">
    <location>
        <begin position="803"/>
        <end position="851"/>
    </location>
</feature>
<dbReference type="InterPro" id="IPR000058">
    <property type="entry name" value="Znf_AN1"/>
</dbReference>
<proteinExistence type="inferred from homology"/>
<dbReference type="WBParaSite" id="maker-uti_cns_0001313-snap-gene-0.3-mRNA-1">
    <property type="protein sequence ID" value="maker-uti_cns_0001313-snap-gene-0.3-mRNA-1"/>
    <property type="gene ID" value="maker-uti_cns_0001313-snap-gene-0.3"/>
</dbReference>
<feature type="domain" description="AN1-type" evidence="15">
    <location>
        <begin position="1094"/>
        <end position="1134"/>
    </location>
</feature>
<dbReference type="InterPro" id="IPR047187">
    <property type="entry name" value="SF1_C_Upf1"/>
</dbReference>
<evidence type="ECO:0000256" key="12">
    <source>
        <dbReference type="ARBA" id="ARBA00022840"/>
    </source>
</evidence>
<dbReference type="Pfam" id="PF13087">
    <property type="entry name" value="AAA_12"/>
    <property type="match status" value="1"/>
</dbReference>
<dbReference type="GO" id="GO:0046982">
    <property type="term" value="F:protein heterodimerization activity"/>
    <property type="evidence" value="ECO:0007669"/>
    <property type="project" value="InterPro"/>
</dbReference>
<dbReference type="Gene3D" id="4.10.1110.10">
    <property type="entry name" value="AN1-like Zinc finger"/>
    <property type="match status" value="1"/>
</dbReference>
<dbReference type="CDD" id="cd18808">
    <property type="entry name" value="SF1_C_Upf1"/>
    <property type="match status" value="1"/>
</dbReference>
<keyword evidence="12" id="KW-0067">ATP-binding</keyword>
<evidence type="ECO:0000256" key="11">
    <source>
        <dbReference type="ARBA" id="ARBA00022833"/>
    </source>
</evidence>
<dbReference type="GO" id="GO:0003723">
    <property type="term" value="F:RNA binding"/>
    <property type="evidence" value="ECO:0007669"/>
    <property type="project" value="InterPro"/>
</dbReference>
<evidence type="ECO:0000256" key="6">
    <source>
        <dbReference type="ARBA" id="ARBA00022723"/>
    </source>
</evidence>
<evidence type="ECO:0000256" key="13">
    <source>
        <dbReference type="ARBA" id="ARBA00023242"/>
    </source>
</evidence>
<feature type="region of interest" description="Disordered" evidence="14">
    <location>
        <begin position="1052"/>
        <end position="1074"/>
    </location>
</feature>
<dbReference type="InterPro" id="IPR027417">
    <property type="entry name" value="P-loop_NTPase"/>
</dbReference>
<feature type="compositionally biased region" description="Basic and acidic residues" evidence="14">
    <location>
        <begin position="859"/>
        <end position="872"/>
    </location>
</feature>
<keyword evidence="10" id="KW-0347">Helicase</keyword>
<name>A0A1I8GAR0_9PLAT</name>
<feature type="region of interest" description="Disordered" evidence="14">
    <location>
        <begin position="799"/>
        <end position="972"/>
    </location>
</feature>
<organism evidence="16 17">
    <name type="scientific">Macrostomum lignano</name>
    <dbReference type="NCBI Taxonomy" id="282301"/>
    <lineage>
        <taxon>Eukaryota</taxon>
        <taxon>Metazoa</taxon>
        <taxon>Spiralia</taxon>
        <taxon>Lophotrochozoa</taxon>
        <taxon>Platyhelminthes</taxon>
        <taxon>Rhabditophora</taxon>
        <taxon>Macrostomorpha</taxon>
        <taxon>Macrostomida</taxon>
        <taxon>Macrostomidae</taxon>
        <taxon>Macrostomum</taxon>
    </lineage>
</organism>
<feature type="region of interest" description="Disordered" evidence="14">
    <location>
        <begin position="174"/>
        <end position="197"/>
    </location>
</feature>
<evidence type="ECO:0000256" key="2">
    <source>
        <dbReference type="ARBA" id="ARBA00004496"/>
    </source>
</evidence>
<keyword evidence="8" id="KW-0863">Zinc-finger</keyword>
<dbReference type="GO" id="GO:0016787">
    <property type="term" value="F:hydrolase activity"/>
    <property type="evidence" value="ECO:0007669"/>
    <property type="project" value="UniProtKB-KW"/>
</dbReference>
<accession>A0A1I8GAR0</accession>
<dbReference type="EC" id="3.6.4.12" evidence="4"/>
<evidence type="ECO:0000256" key="7">
    <source>
        <dbReference type="ARBA" id="ARBA00022741"/>
    </source>
</evidence>
<dbReference type="InterPro" id="IPR056615">
    <property type="entry name" value="FAZ1_C"/>
</dbReference>
<dbReference type="Gene3D" id="2.40.30.270">
    <property type="match status" value="1"/>
</dbReference>
<dbReference type="Gene3D" id="3.40.50.300">
    <property type="entry name" value="P-loop containing nucleotide triphosphate hydrolases"/>
    <property type="match status" value="2"/>
</dbReference>
<dbReference type="InterPro" id="IPR035896">
    <property type="entry name" value="AN1-like_Znf"/>
</dbReference>
<keyword evidence="5" id="KW-0963">Cytoplasm</keyword>
<evidence type="ECO:0000256" key="1">
    <source>
        <dbReference type="ARBA" id="ARBA00004123"/>
    </source>
</evidence>
<dbReference type="InterPro" id="IPR041679">
    <property type="entry name" value="DNA2/NAM7-like_C"/>
</dbReference>
<evidence type="ECO:0000256" key="4">
    <source>
        <dbReference type="ARBA" id="ARBA00012551"/>
    </source>
</evidence>
<dbReference type="InterPro" id="IPR048761">
    <property type="entry name" value="SMUBP-2_HCS1_1B"/>
</dbReference>
<keyword evidence="11" id="KW-0862">Zinc</keyword>
<dbReference type="PANTHER" id="PTHR43788">
    <property type="entry name" value="DNA2/NAM7 HELICASE FAMILY MEMBER"/>
    <property type="match status" value="1"/>
</dbReference>
<feature type="compositionally biased region" description="Low complexity" evidence="14">
    <location>
        <begin position="184"/>
        <end position="197"/>
    </location>
</feature>
<evidence type="ECO:0000256" key="14">
    <source>
        <dbReference type="SAM" id="MobiDB-lite"/>
    </source>
</evidence>
<dbReference type="PANTHER" id="PTHR43788:SF8">
    <property type="entry name" value="DNA-BINDING PROTEIN SMUBP-2"/>
    <property type="match status" value="1"/>
</dbReference>
<keyword evidence="7" id="KW-0547">Nucleotide-binding</keyword>
<dbReference type="InterPro" id="IPR011049">
    <property type="entry name" value="Serralysin-like_metalloprot_C"/>
</dbReference>
<dbReference type="GO" id="GO:0043139">
    <property type="term" value="F:5'-3' DNA helicase activity"/>
    <property type="evidence" value="ECO:0007669"/>
    <property type="project" value="TreeGrafter"/>
</dbReference>
<feature type="compositionally biased region" description="Basic residues" evidence="14">
    <location>
        <begin position="687"/>
        <end position="696"/>
    </location>
</feature>
<dbReference type="CDD" id="cd18044">
    <property type="entry name" value="DEXXQc_SMUBP2"/>
    <property type="match status" value="1"/>
</dbReference>
<dbReference type="Gene3D" id="1.10.20.10">
    <property type="entry name" value="Histone, subunit A"/>
    <property type="match status" value="1"/>
</dbReference>
<dbReference type="Gene3D" id="6.10.250.1010">
    <property type="match status" value="3"/>
</dbReference>
<evidence type="ECO:0000256" key="10">
    <source>
        <dbReference type="ARBA" id="ARBA00022806"/>
    </source>
</evidence>
<feature type="compositionally biased region" description="Basic and acidic residues" evidence="14">
    <location>
        <begin position="936"/>
        <end position="949"/>
    </location>
</feature>
<dbReference type="GO" id="GO:0008270">
    <property type="term" value="F:zinc ion binding"/>
    <property type="evidence" value="ECO:0007669"/>
    <property type="project" value="UniProtKB-KW"/>
</dbReference>
<comment type="similarity">
    <text evidence="3">Belongs to the DNA2/NAM7 helicase family.</text>
</comment>
<evidence type="ECO:0000256" key="3">
    <source>
        <dbReference type="ARBA" id="ARBA00007913"/>
    </source>
</evidence>
<dbReference type="Pfam" id="PF23404">
    <property type="entry name" value="FAZ1_C"/>
    <property type="match status" value="2"/>
</dbReference>
<dbReference type="SUPFAM" id="SSF118310">
    <property type="entry name" value="AN1-like Zinc finger"/>
    <property type="match status" value="1"/>
</dbReference>
<feature type="compositionally biased region" description="Basic and acidic residues" evidence="14">
    <location>
        <begin position="880"/>
        <end position="928"/>
    </location>
</feature>
<dbReference type="FunFam" id="3.40.50.300:FF:000326">
    <property type="entry name" value="P-loop containing nucleoside triphosphate hydrolase"/>
    <property type="match status" value="1"/>
</dbReference>
<feature type="compositionally biased region" description="Basic and acidic residues" evidence="14">
    <location>
        <begin position="1350"/>
        <end position="1360"/>
    </location>
</feature>
<evidence type="ECO:0000256" key="5">
    <source>
        <dbReference type="ARBA" id="ARBA00022490"/>
    </source>
</evidence>
<comment type="subcellular location">
    <subcellularLocation>
        <location evidence="2">Cytoplasm</location>
    </subcellularLocation>
    <subcellularLocation>
        <location evidence="1">Nucleus</location>
    </subcellularLocation>
</comment>
<keyword evidence="6" id="KW-0479">Metal-binding</keyword>
<reference evidence="17" key="1">
    <citation type="submission" date="2016-11" db="UniProtKB">
        <authorList>
            <consortium name="WormBaseParasite"/>
        </authorList>
    </citation>
    <scope>IDENTIFICATION</scope>
</reference>
<protein>
    <recommendedName>
        <fullName evidence="4">DNA helicase</fullName>
        <ecNumber evidence="4">3.6.4.12</ecNumber>
    </recommendedName>
</protein>
<dbReference type="SUPFAM" id="SSF52540">
    <property type="entry name" value="P-loop containing nucleoside triphosphate hydrolases"/>
    <property type="match status" value="1"/>
</dbReference>
<dbReference type="GO" id="GO:0005694">
    <property type="term" value="C:chromosome"/>
    <property type="evidence" value="ECO:0007669"/>
    <property type="project" value="UniProtKB-ARBA"/>
</dbReference>
<feature type="compositionally biased region" description="Basic and acidic residues" evidence="14">
    <location>
        <begin position="1155"/>
        <end position="1180"/>
    </location>
</feature>
<evidence type="ECO:0000313" key="16">
    <source>
        <dbReference type="Proteomes" id="UP000095280"/>
    </source>
</evidence>
<dbReference type="InterPro" id="IPR050534">
    <property type="entry name" value="Coronavir_polyprotein_1ab"/>
</dbReference>
<sequence length="1392" mass="149452">MEQLEEFVQRQLELVSLERQEEMAAEQDLLKSSARALQDKGLALHKIYLASQATGMYGRRVLEFETYQRAKDLPSHSIAPGDIVGIFHSQQEQQQIGSGIVTKVLARAVCVAMETDQASSAASSGDGQLEVGYKYSVVKLGSDVTFKRLKKGLLALLQKPPSLADLLLGERSLAPTRDLPPPSGESTAASSSSRGVSYFNPHLDESQRAAVELGLRRSDLVMIHGPPGTGKTTTVVELVRQLVARGERLLCCAPSNTAVDNLAERLIASGVRCVRLGHPARQLPQVVEHSLDALLARSEDRRIIADVRADIDKLLSGGRNRRIGAELHNLRSELRQREANCVKAILTRAQAVLCTLTVGGLNDDSTLKEIQFDATVIDECSQATEAACWLALPRAPKCILAGDPYQLPPTVRSERAVAAGFAVTLMERLLPRSAEATQLLTVQYRMHRDIMLWSSEAFYSNQLISHESVAGHRLADLPGFAAVSDGVENDDEFPPLLLVDTAGCDLAELESDDSEMSKANPGEAAIVAEHVSALVTSGLAPSDIAVISPYNLQVEHIRLALQQQQQQQSTPSSNLQSVEVRSVDGFQGREKEAVIISLVRSNRKGIVGFLSEHRRLNVAVTRARRHLCVIGDCDTVGRGDSVLAGFVQYLLTNAKVRSASEFAHVLDDIVMASPSQPSAGGQSQKQQQKRGNNKKQQKLDKEAKEARIEQLINVIRLLANSSLDNLSSAAAAVGVAFVLTEDGGELRFLGLNPYERARLHEECERIGGLQHRSVDEDAANSAGEGGGRVLLVSKVSGATADKTATESDKMATESDKMATESDKTATESDKAATESDKMATESEKMATESDKAASGSDKMATESEKMATESDKAASGSDKMASESDKMATESDKMATESDKTATESDKAATESDKMATESEKMATESDKAASGSDKMASESDKMASESDKMATGSDQMSAAGNAKVNPLSSGPVANEATDCPVCGKPVPPGNAELHRVACDWAMRNRQLRAAVDGASAAVESGGAVGGKKGSQKKTGDLSQLVVLGVASNQKSDGSAIKKQQANKKKQQAEAVDNNTEEDFDALLAEFAAMDSVCGYPDCKTPVRTVGHGCAHCRRRYCFSHFVPEVHGCGQAAREAARRVASGSATSGPVAPPKSNREAVRRAQLHRRLEARLDDMEQSRRPAQHRSTRGRVFRKQPLNSKKAAAPQGRKTMTAADVELALVEAEFEAFLPAVRECLERLRTRGRGAADEADAEDAELEQDPLADFKTLNTNNNIVSNDANSGPTATLDDLDDIMNAVVSGTDDKEGDTSQASPVEPVMTPVPPVKQVQQPRRSYVDALIQFHAPSSSCDEDKAGSKDAEDTPVAAEVSDNSKPWSVPNNVVSFEADTIEFL</sequence>
<dbReference type="SMART" id="SM00154">
    <property type="entry name" value="ZnF_AN1"/>
    <property type="match status" value="1"/>
</dbReference>
<feature type="compositionally biased region" description="Low complexity" evidence="14">
    <location>
        <begin position="673"/>
        <end position="686"/>
    </location>
</feature>
<dbReference type="SUPFAM" id="SSF101967">
    <property type="entry name" value="Adhesin YadA, collagen-binding domain"/>
    <property type="match status" value="1"/>
</dbReference>
<feature type="region of interest" description="Disordered" evidence="14">
    <location>
        <begin position="1345"/>
        <end position="1374"/>
    </location>
</feature>
<dbReference type="Proteomes" id="UP000095280">
    <property type="component" value="Unplaced"/>
</dbReference>
<dbReference type="InterPro" id="IPR041677">
    <property type="entry name" value="DNA2/NAM7_AAA_11"/>
</dbReference>
<dbReference type="GO" id="GO:0005737">
    <property type="term" value="C:cytoplasm"/>
    <property type="evidence" value="ECO:0007669"/>
    <property type="project" value="UniProtKB-SubCell"/>
</dbReference>
<dbReference type="Pfam" id="PF21138">
    <property type="entry name" value="SMUBP-2_HCS1_1B"/>
    <property type="match status" value="1"/>
</dbReference>
<dbReference type="GO" id="GO:0005524">
    <property type="term" value="F:ATP binding"/>
    <property type="evidence" value="ECO:0007669"/>
    <property type="project" value="UniProtKB-KW"/>
</dbReference>
<feature type="region of interest" description="Disordered" evidence="14">
    <location>
        <begin position="673"/>
        <end position="702"/>
    </location>
</feature>
<evidence type="ECO:0000259" key="15">
    <source>
        <dbReference type="SMART" id="SM00154"/>
    </source>
</evidence>
<evidence type="ECO:0000256" key="8">
    <source>
        <dbReference type="ARBA" id="ARBA00022771"/>
    </source>
</evidence>
<dbReference type="GO" id="GO:0005634">
    <property type="term" value="C:nucleus"/>
    <property type="evidence" value="ECO:0007669"/>
    <property type="project" value="UniProtKB-SubCell"/>
</dbReference>
<keyword evidence="13" id="KW-0539">Nucleus</keyword>
<feature type="region of interest" description="Disordered" evidence="14">
    <location>
        <begin position="1140"/>
        <end position="1190"/>
    </location>
</feature>
<keyword evidence="9" id="KW-0378">Hydrolase</keyword>
<evidence type="ECO:0000256" key="9">
    <source>
        <dbReference type="ARBA" id="ARBA00022801"/>
    </source>
</evidence>
<keyword evidence="16" id="KW-1185">Reference proteome</keyword>